<dbReference type="PRINTS" id="PR00125">
    <property type="entry name" value="ATPASEDELTA"/>
</dbReference>
<comment type="function">
    <text evidence="8">This protein is part of the stalk that links CF(0) to CF(1). It either transmits conformational changes from CF(0) to CF(1) or is implicated in proton conduction.</text>
</comment>
<evidence type="ECO:0000256" key="1">
    <source>
        <dbReference type="ARBA" id="ARBA00004370"/>
    </source>
</evidence>
<dbReference type="SUPFAM" id="SSF47928">
    <property type="entry name" value="N-terminal domain of the delta subunit of the F1F0-ATP synthase"/>
    <property type="match status" value="1"/>
</dbReference>
<keyword evidence="3 8" id="KW-0375">Hydrogen ion transport</keyword>
<evidence type="ECO:0000313" key="9">
    <source>
        <dbReference type="EMBL" id="RZO25430.1"/>
    </source>
</evidence>
<dbReference type="Proteomes" id="UP000315825">
    <property type="component" value="Unassembled WGS sequence"/>
</dbReference>
<keyword evidence="8" id="KW-1003">Cell membrane</keyword>
<evidence type="ECO:0000313" key="10">
    <source>
        <dbReference type="Proteomes" id="UP000315825"/>
    </source>
</evidence>
<dbReference type="GO" id="GO:0045259">
    <property type="term" value="C:proton-transporting ATP synthase complex"/>
    <property type="evidence" value="ECO:0007669"/>
    <property type="project" value="UniProtKB-KW"/>
</dbReference>
<name>A0A520MW25_9GAMM</name>
<evidence type="ECO:0000256" key="3">
    <source>
        <dbReference type="ARBA" id="ARBA00022781"/>
    </source>
</evidence>
<keyword evidence="6 8" id="KW-0139">CF(1)</keyword>
<dbReference type="GO" id="GO:0046933">
    <property type="term" value="F:proton-transporting ATP synthase activity, rotational mechanism"/>
    <property type="evidence" value="ECO:0007669"/>
    <property type="project" value="UniProtKB-UniRule"/>
</dbReference>
<comment type="subcellular location">
    <subcellularLocation>
        <location evidence="8">Cell membrane</location>
        <topology evidence="8">Peripheral membrane protein</topology>
    </subcellularLocation>
    <subcellularLocation>
        <location evidence="1">Membrane</location>
    </subcellularLocation>
</comment>
<dbReference type="InterPro" id="IPR026015">
    <property type="entry name" value="ATP_synth_OSCP/delta_N_sf"/>
</dbReference>
<dbReference type="Gene3D" id="1.10.520.20">
    <property type="entry name" value="N-terminal domain of the delta subunit of the F1F0-ATP synthase"/>
    <property type="match status" value="1"/>
</dbReference>
<gene>
    <name evidence="8" type="primary">atpH</name>
    <name evidence="9" type="ORF">EVA92_05025</name>
</gene>
<dbReference type="PANTHER" id="PTHR11910">
    <property type="entry name" value="ATP SYNTHASE DELTA CHAIN"/>
    <property type="match status" value="1"/>
</dbReference>
<proteinExistence type="inferred from homology"/>
<evidence type="ECO:0000256" key="4">
    <source>
        <dbReference type="ARBA" id="ARBA00023065"/>
    </source>
</evidence>
<keyword evidence="5 8" id="KW-0472">Membrane</keyword>
<dbReference type="SUPFAM" id="SSF160527">
    <property type="entry name" value="V-type ATPase subunit E-like"/>
    <property type="match status" value="1"/>
</dbReference>
<evidence type="ECO:0000256" key="7">
    <source>
        <dbReference type="ARBA" id="ARBA00023310"/>
    </source>
</evidence>
<dbReference type="InterPro" id="IPR000711">
    <property type="entry name" value="ATPase_OSCP/dsu"/>
</dbReference>
<reference evidence="9 10" key="1">
    <citation type="submission" date="2019-02" db="EMBL/GenBank/DDBJ databases">
        <title>Prokaryotic population dynamics and viral predation in marine succession experiment using metagenomics: the confinement effect.</title>
        <authorList>
            <person name="Haro-Moreno J.M."/>
            <person name="Rodriguez-Valera F."/>
            <person name="Lopez-Perez M."/>
        </authorList>
    </citation>
    <scope>NUCLEOTIDE SEQUENCE [LARGE SCALE GENOMIC DNA]</scope>
    <source>
        <strain evidence="9">MED-G159</strain>
    </source>
</reference>
<dbReference type="AlphaFoldDB" id="A0A520MW25"/>
<dbReference type="Pfam" id="PF00213">
    <property type="entry name" value="OSCP"/>
    <property type="match status" value="1"/>
</dbReference>
<dbReference type="EMBL" id="SHBE01000017">
    <property type="protein sequence ID" value="RZO25430.1"/>
    <property type="molecule type" value="Genomic_DNA"/>
</dbReference>
<evidence type="ECO:0000256" key="6">
    <source>
        <dbReference type="ARBA" id="ARBA00023196"/>
    </source>
</evidence>
<dbReference type="GO" id="GO:0005886">
    <property type="term" value="C:plasma membrane"/>
    <property type="evidence" value="ECO:0007669"/>
    <property type="project" value="UniProtKB-SubCell"/>
</dbReference>
<dbReference type="HAMAP" id="MF_01416">
    <property type="entry name" value="ATP_synth_delta_bact"/>
    <property type="match status" value="1"/>
</dbReference>
<accession>A0A520MW25</accession>
<protein>
    <recommendedName>
        <fullName evidence="8">ATP synthase subunit delta</fullName>
    </recommendedName>
    <alternativeName>
        <fullName evidence="8">ATP synthase F(1) sector subunit delta</fullName>
    </alternativeName>
    <alternativeName>
        <fullName evidence="8">F-type ATPase subunit delta</fullName>
        <shortName evidence="8">F-ATPase subunit delta</shortName>
    </alternativeName>
</protein>
<keyword evidence="4 8" id="KW-0406">Ion transport</keyword>
<keyword evidence="7 8" id="KW-0066">ATP synthesis</keyword>
<comment type="function">
    <text evidence="8">F(1)F(0) ATP synthase produces ATP from ADP in the presence of a proton or sodium gradient. F-type ATPases consist of two structural domains, F(1) containing the extramembraneous catalytic core and F(0) containing the membrane proton channel, linked together by a central stalk and a peripheral stalk. During catalysis, ATP synthesis in the catalytic domain of F(1) is coupled via a rotary mechanism of the central stalk subunits to proton translocation.</text>
</comment>
<evidence type="ECO:0000256" key="2">
    <source>
        <dbReference type="ARBA" id="ARBA00022448"/>
    </source>
</evidence>
<evidence type="ECO:0000256" key="5">
    <source>
        <dbReference type="ARBA" id="ARBA00023136"/>
    </source>
</evidence>
<sequence>MKKILEIYSKGLFSTLDESLCKEVLVLFGDLGSSNYETNLKSFFKNKTIDKNEKLRVLLELFAGNQALEAFAKTLSNNNRFELVPDIFNHFIGYAQKKQNNIPVKVAVNQNPSEEIKSRVEEFVKNNIGTSTPIKYEIRKNIMGGIILKYKDNEIDLSLDNRYNELKTMLAT</sequence>
<comment type="similarity">
    <text evidence="8">Belongs to the ATPase delta chain family.</text>
</comment>
<organism evidence="9 10">
    <name type="scientific">SAR86 cluster bacterium</name>
    <dbReference type="NCBI Taxonomy" id="2030880"/>
    <lineage>
        <taxon>Bacteria</taxon>
        <taxon>Pseudomonadati</taxon>
        <taxon>Pseudomonadota</taxon>
        <taxon>Gammaproteobacteria</taxon>
        <taxon>SAR86 cluster</taxon>
    </lineage>
</organism>
<evidence type="ECO:0000256" key="8">
    <source>
        <dbReference type="HAMAP-Rule" id="MF_01416"/>
    </source>
</evidence>
<keyword evidence="2 8" id="KW-0813">Transport</keyword>
<comment type="caution">
    <text evidence="9">The sequence shown here is derived from an EMBL/GenBank/DDBJ whole genome shotgun (WGS) entry which is preliminary data.</text>
</comment>